<dbReference type="InterPro" id="IPR003103">
    <property type="entry name" value="BAG_domain"/>
</dbReference>
<evidence type="ECO:0000313" key="4">
    <source>
        <dbReference type="Proteomes" id="UP000250266"/>
    </source>
</evidence>
<name>A0A8E2JGN9_9PEZI</name>
<sequence>MSWSSRFGGLGRFSPFGRNANSSSAGGGEVSDSDFSYITSEDLASRSHSHSSGPGGGRHRSSSHAARMAQPEIVEWDDKNPDRDTDVLLLKHKRVSYPTHFPAHSIANGDLKIGTVRQAAAKKLDVHDSRKIRLFYRGRNMKFDDRPAREEGLRGDGAGSEILCVVGEAVQGAMAPGSSDDVIAEDAGVLHPGGKSWSVGSDEDDDTEDVSEDPLQTASGAGGQKKRRTRGGKKKSRKQATNTRTASSTSAGYTSLPPNPEFLPLPSTLPPPRPTSAPPHAAVASGAPQSALQKIDAIASNFHTALVPQCVSFSANPPTEKAKREFEHKKLTETILAQVLIRLDGVETGGDEEARGRRKALVREAQGVLNKLDEVVR</sequence>
<dbReference type="OrthoDB" id="417450at2759"/>
<dbReference type="Proteomes" id="UP000250266">
    <property type="component" value="Unassembled WGS sequence"/>
</dbReference>
<dbReference type="InterPro" id="IPR036533">
    <property type="entry name" value="BAG_dom_sf"/>
</dbReference>
<dbReference type="AlphaFoldDB" id="A0A8E2JGN9"/>
<protein>
    <recommendedName>
        <fullName evidence="2">BAG domain-containing protein</fullName>
    </recommendedName>
</protein>
<dbReference type="SUPFAM" id="SSF63491">
    <property type="entry name" value="BAG domain"/>
    <property type="match status" value="1"/>
</dbReference>
<keyword evidence="4" id="KW-1185">Reference proteome</keyword>
<reference evidence="3 4" key="1">
    <citation type="journal article" date="2016" name="Nat. Commun.">
        <title>Ectomycorrhizal ecology is imprinted in the genome of the dominant symbiotic fungus Cenococcum geophilum.</title>
        <authorList>
            <consortium name="DOE Joint Genome Institute"/>
            <person name="Peter M."/>
            <person name="Kohler A."/>
            <person name="Ohm R.A."/>
            <person name="Kuo A."/>
            <person name="Krutzmann J."/>
            <person name="Morin E."/>
            <person name="Arend M."/>
            <person name="Barry K.W."/>
            <person name="Binder M."/>
            <person name="Choi C."/>
            <person name="Clum A."/>
            <person name="Copeland A."/>
            <person name="Grisel N."/>
            <person name="Haridas S."/>
            <person name="Kipfer T."/>
            <person name="LaButti K."/>
            <person name="Lindquist E."/>
            <person name="Lipzen A."/>
            <person name="Maire R."/>
            <person name="Meier B."/>
            <person name="Mihaltcheva S."/>
            <person name="Molinier V."/>
            <person name="Murat C."/>
            <person name="Poggeler S."/>
            <person name="Quandt C.A."/>
            <person name="Sperisen C."/>
            <person name="Tritt A."/>
            <person name="Tisserant E."/>
            <person name="Crous P.W."/>
            <person name="Henrissat B."/>
            <person name="Nehls U."/>
            <person name="Egli S."/>
            <person name="Spatafora J.W."/>
            <person name="Grigoriev I.V."/>
            <person name="Martin F.M."/>
        </authorList>
    </citation>
    <scope>NUCLEOTIDE SEQUENCE [LARGE SCALE GENOMIC DNA]</scope>
    <source>
        <strain evidence="3 4">CBS 459.81</strain>
    </source>
</reference>
<evidence type="ECO:0000259" key="2">
    <source>
        <dbReference type="PROSITE" id="PS51035"/>
    </source>
</evidence>
<evidence type="ECO:0000313" key="3">
    <source>
        <dbReference type="EMBL" id="OCK81304.1"/>
    </source>
</evidence>
<organism evidence="3 4">
    <name type="scientific">Lepidopterella palustris CBS 459.81</name>
    <dbReference type="NCBI Taxonomy" id="1314670"/>
    <lineage>
        <taxon>Eukaryota</taxon>
        <taxon>Fungi</taxon>
        <taxon>Dikarya</taxon>
        <taxon>Ascomycota</taxon>
        <taxon>Pezizomycotina</taxon>
        <taxon>Dothideomycetes</taxon>
        <taxon>Pleosporomycetidae</taxon>
        <taxon>Mytilinidiales</taxon>
        <taxon>Argynnaceae</taxon>
        <taxon>Lepidopterella</taxon>
    </lineage>
</organism>
<dbReference type="SMART" id="SM00264">
    <property type="entry name" value="BAG"/>
    <property type="match status" value="1"/>
</dbReference>
<dbReference type="GO" id="GO:0051087">
    <property type="term" value="F:protein-folding chaperone binding"/>
    <property type="evidence" value="ECO:0007669"/>
    <property type="project" value="InterPro"/>
</dbReference>
<feature type="compositionally biased region" description="Pro residues" evidence="1">
    <location>
        <begin position="257"/>
        <end position="277"/>
    </location>
</feature>
<feature type="compositionally biased region" description="Acidic residues" evidence="1">
    <location>
        <begin position="201"/>
        <end position="212"/>
    </location>
</feature>
<accession>A0A8E2JGN9</accession>
<feature type="compositionally biased region" description="Basic residues" evidence="1">
    <location>
        <begin position="224"/>
        <end position="238"/>
    </location>
</feature>
<feature type="domain" description="BAG" evidence="2">
    <location>
        <begin position="318"/>
        <end position="376"/>
    </location>
</feature>
<dbReference type="EMBL" id="KV744926">
    <property type="protein sequence ID" value="OCK81304.1"/>
    <property type="molecule type" value="Genomic_DNA"/>
</dbReference>
<dbReference type="PROSITE" id="PS51035">
    <property type="entry name" value="BAG"/>
    <property type="match status" value="1"/>
</dbReference>
<dbReference type="Gene3D" id="1.20.58.120">
    <property type="entry name" value="BAG domain"/>
    <property type="match status" value="1"/>
</dbReference>
<proteinExistence type="predicted"/>
<feature type="region of interest" description="Disordered" evidence="1">
    <location>
        <begin position="1"/>
        <end position="67"/>
    </location>
</feature>
<gene>
    <name evidence="3" type="ORF">K432DRAFT_295821</name>
</gene>
<evidence type="ECO:0000256" key="1">
    <source>
        <dbReference type="SAM" id="MobiDB-lite"/>
    </source>
</evidence>
<feature type="compositionally biased region" description="Low complexity" evidence="1">
    <location>
        <begin position="240"/>
        <end position="251"/>
    </location>
</feature>
<feature type="region of interest" description="Disordered" evidence="1">
    <location>
        <begin position="188"/>
        <end position="288"/>
    </location>
</feature>
<dbReference type="Pfam" id="PF02179">
    <property type="entry name" value="BAG"/>
    <property type="match status" value="1"/>
</dbReference>